<accession>A0A8H8WNG9</accession>
<dbReference type="Pfam" id="PF12796">
    <property type="entry name" value="Ank_2"/>
    <property type="match status" value="1"/>
</dbReference>
<dbReference type="SMART" id="SM00248">
    <property type="entry name" value="ANK"/>
    <property type="match status" value="9"/>
</dbReference>
<dbReference type="Gene3D" id="1.25.40.20">
    <property type="entry name" value="Ankyrin repeat-containing domain"/>
    <property type="match status" value="3"/>
</dbReference>
<evidence type="ECO:0000313" key="5">
    <source>
        <dbReference type="EMBL" id="KAF3797085.1"/>
    </source>
</evidence>
<dbReference type="PANTHER" id="PTHR10039">
    <property type="entry name" value="AMELOGENIN"/>
    <property type="match status" value="1"/>
</dbReference>
<sequence length="1410" mass="155682">MTQSIRPVRRKQDTTQEAAPIRKGSEGNIRELWDLVCGALRDEDEQLIVDFEKKIEGDLSAGLSKTAGFRTTKRDWMDSILTRKMEQVNRDSWKLKFGSSKILVKDVVKPILGVVSWANDFISKAVRANPSASLAGGGVSLLPPEDLYERYSESETGGPSQITYRSAPTTLYHHVPKFQITSYCYYARSTAYRLGLDSVRWHEWEDLLEKTKEQERVFSAVLDRCRDVRYEEECFTAKRRHEQLVSCWQNIGTDVSGLLSAVREAQREGKRMELLQWLCAVDTSALYNAARDKHQAGTCSWLLEDSKDFKTWMESPKSLLWLSGKPGSGKSILSSSVIKHLQDNCRSDPGTALAYFYFSFGSLEQQSVAIMLSSLVKQLCASRPDTPQAINNFENYKIKGERPDTKTLEEALIAATRTFSDVFIVIDALDECPILNRERKKLLASLTRIAAAMPDNLHLFCTSRAEPDISTTFNKLLSSPCGTEINLTEDTTGVHNDMSTYISSVLESDDYRSWPGELKADAKRLLIEKADGMFQYLVCQFEGLRNPRSNALISSALKNLPKGLDATYDRLLLSIEADFQAQILSLLKWLAFSNRPLELEELAEIFILHPERPVGVNIAERLFEPEDVLRYVSSLVTIQKQSTMWRRSGTKKYVRLAHFTVKEYLISSQISKGPAACYSFNENEAHLHISHCCLVYHLYKTDKIWIEGGSLWKITQLASGDGILKCLREILKTGMQGQESFYCEYAQARANHYLRRSYCYTAALGFLNLTDLLLSASSDTTDYLTQEDLDLILHDATLAGSLETVQFALDKGALVDAQNDIGESALQLAASRNQPEIVDLLLSCGADAYKSGCPLTSTLSSLSTRFCGSWGTIPEQLPNWTPLANYNRSLQLLIDNGADVNKQCDIHGTALSMAASIMGHHSTRYFVDFLLQRGASVNLPAGDFGSPLQAACSHMIAYSFDQDKYESYNDVVMGLLKMGAEVNAQGGKYGNALQAASYAGNYAATMEPHCKQHVQLNIGKSRAACYSKREMGDSRSRRMIVHHLLEMNADVSAAGGNFGSALQAASVSGDESGEAIASLLLSKGTEVNTQGVKYGTAVQGACAKGRIGVVRLLLAHGCDLNIEDGKYGTALQAACAWERSSTWALNTELVGLLIEHGADIDEESPSANDALKMLLTHGVDVNDSRGRMHGTALQAAIHCSQDPELTIQRVRFLIGHGANINAGGGPYGFSLQSAFMIPYNERFMGSEVPFSLLDSCPGIDIGVTGGKFGTALQAAAYYGYIDAIRRILGNDGYHDFDSDDDGAGPNAKVKLVNIRGGEYGSALDAAVYARGGKYGSALNAAVVKGYWDLVEILLKSGAKSDCHDLMEPDEEWLKWVEREDGSGAVGRYRKFWEKQKPKSEEARSGEEKTV</sequence>
<evidence type="ECO:0000256" key="3">
    <source>
        <dbReference type="SAM" id="MobiDB-lite"/>
    </source>
</evidence>
<dbReference type="Gene3D" id="3.40.50.300">
    <property type="entry name" value="P-loop containing nucleotide triphosphate hydrolases"/>
    <property type="match status" value="1"/>
</dbReference>
<organism evidence="5 6">
    <name type="scientific">Colletotrichum gloeosporioides</name>
    <name type="common">Anthracnose fungus</name>
    <name type="synonym">Glomerella cingulata</name>
    <dbReference type="NCBI Taxonomy" id="474922"/>
    <lineage>
        <taxon>Eukaryota</taxon>
        <taxon>Fungi</taxon>
        <taxon>Dikarya</taxon>
        <taxon>Ascomycota</taxon>
        <taxon>Pezizomycotina</taxon>
        <taxon>Sordariomycetes</taxon>
        <taxon>Hypocreomycetidae</taxon>
        <taxon>Glomerellales</taxon>
        <taxon>Glomerellaceae</taxon>
        <taxon>Colletotrichum</taxon>
        <taxon>Colletotrichum gloeosporioides species complex</taxon>
    </lineage>
</organism>
<evidence type="ECO:0000256" key="1">
    <source>
        <dbReference type="ARBA" id="ARBA00022737"/>
    </source>
</evidence>
<keyword evidence="6" id="KW-1185">Reference proteome</keyword>
<name>A0A8H8WNG9_COLGL</name>
<evidence type="ECO:0000313" key="6">
    <source>
        <dbReference type="Proteomes" id="UP000613401"/>
    </source>
</evidence>
<reference evidence="5" key="1">
    <citation type="journal article" date="2020" name="Phytopathology">
        <title>Genome sequence and comparative analysis of Colletotrichum gloeosporioides isolated from Liriodendron leaves.</title>
        <authorList>
            <person name="Fu F.F."/>
            <person name="Hao Z."/>
            <person name="Wang P."/>
            <person name="Lu Y."/>
            <person name="Xue L.J."/>
            <person name="Wei G."/>
            <person name="Tian Y."/>
            <person name="Baishi H."/>
            <person name="Xu H."/>
            <person name="Shi J."/>
            <person name="Cheng T."/>
            <person name="Wang G."/>
            <person name="Yi Y."/>
            <person name="Chen J."/>
        </authorList>
    </citation>
    <scope>NUCLEOTIDE SEQUENCE</scope>
    <source>
        <strain evidence="5">Lc1</strain>
    </source>
</reference>
<dbReference type="Pfam" id="PF13637">
    <property type="entry name" value="Ank_4"/>
    <property type="match status" value="1"/>
</dbReference>
<evidence type="ECO:0000256" key="2">
    <source>
        <dbReference type="PROSITE-ProRule" id="PRU00023"/>
    </source>
</evidence>
<dbReference type="EMBL" id="WVTB01000117">
    <property type="protein sequence ID" value="KAF3797085.1"/>
    <property type="molecule type" value="Genomic_DNA"/>
</dbReference>
<proteinExistence type="predicted"/>
<dbReference type="Proteomes" id="UP000613401">
    <property type="component" value="Unassembled WGS sequence"/>
</dbReference>
<feature type="domain" description="Nephrocystin 3-like N-terminal" evidence="4">
    <location>
        <begin position="297"/>
        <end position="464"/>
    </location>
</feature>
<dbReference type="PROSITE" id="PS50088">
    <property type="entry name" value="ANK_REPEAT"/>
    <property type="match status" value="2"/>
</dbReference>
<feature type="repeat" description="ANK" evidence="2">
    <location>
        <begin position="821"/>
        <end position="847"/>
    </location>
</feature>
<dbReference type="RefSeq" id="XP_045256249.1">
    <property type="nucleotide sequence ID" value="XM_045409004.1"/>
</dbReference>
<dbReference type="SUPFAM" id="SSF52540">
    <property type="entry name" value="P-loop containing nucleoside triphosphate hydrolases"/>
    <property type="match status" value="1"/>
</dbReference>
<dbReference type="InterPro" id="IPR027417">
    <property type="entry name" value="P-loop_NTPase"/>
</dbReference>
<feature type="repeat" description="ANK" evidence="2">
    <location>
        <begin position="1093"/>
        <end position="1125"/>
    </location>
</feature>
<dbReference type="InterPro" id="IPR036770">
    <property type="entry name" value="Ankyrin_rpt-contain_sf"/>
</dbReference>
<gene>
    <name evidence="5" type="ORF">GCG54_00009054</name>
</gene>
<evidence type="ECO:0000259" key="4">
    <source>
        <dbReference type="Pfam" id="PF24883"/>
    </source>
</evidence>
<dbReference type="InterPro" id="IPR056884">
    <property type="entry name" value="NPHP3-like_N"/>
</dbReference>
<dbReference type="GeneID" id="69016188"/>
<keyword evidence="1" id="KW-0677">Repeat</keyword>
<dbReference type="InterPro" id="IPR002110">
    <property type="entry name" value="Ankyrin_rpt"/>
</dbReference>
<dbReference type="PANTHER" id="PTHR10039:SF16">
    <property type="entry name" value="GPI INOSITOL-DEACYLASE"/>
    <property type="match status" value="1"/>
</dbReference>
<keyword evidence="2" id="KW-0040">ANK repeat</keyword>
<reference evidence="5" key="2">
    <citation type="submission" date="2020-03" db="EMBL/GenBank/DDBJ databases">
        <authorList>
            <person name="Fu F.-F."/>
            <person name="Chen J."/>
        </authorList>
    </citation>
    <scope>NUCLEOTIDE SEQUENCE</scope>
    <source>
        <strain evidence="5">Lc1</strain>
    </source>
</reference>
<feature type="region of interest" description="Disordered" evidence="3">
    <location>
        <begin position="1"/>
        <end position="22"/>
    </location>
</feature>
<dbReference type="PROSITE" id="PS50297">
    <property type="entry name" value="ANK_REP_REGION"/>
    <property type="match status" value="1"/>
</dbReference>
<comment type="caution">
    <text evidence="5">The sequence shown here is derived from an EMBL/GenBank/DDBJ whole genome shotgun (WGS) entry which is preliminary data.</text>
</comment>
<protein>
    <recommendedName>
        <fullName evidence="4">Nephrocystin 3-like N-terminal domain-containing protein</fullName>
    </recommendedName>
</protein>
<dbReference type="Pfam" id="PF24883">
    <property type="entry name" value="NPHP3_N"/>
    <property type="match status" value="1"/>
</dbReference>
<dbReference type="SUPFAM" id="SSF48403">
    <property type="entry name" value="Ankyrin repeat"/>
    <property type="match status" value="2"/>
</dbReference>